<feature type="transmembrane region" description="Helical" evidence="8">
    <location>
        <begin position="186"/>
        <end position="204"/>
    </location>
</feature>
<gene>
    <name evidence="10" type="ORF">BISU_0843</name>
</gene>
<evidence type="ECO:0000256" key="3">
    <source>
        <dbReference type="ARBA" id="ARBA00022475"/>
    </source>
</evidence>
<dbReference type="CDD" id="cd06261">
    <property type="entry name" value="TM_PBP2"/>
    <property type="match status" value="1"/>
</dbReference>
<keyword evidence="7 8" id="KW-0472">Membrane</keyword>
<dbReference type="InterPro" id="IPR010065">
    <property type="entry name" value="AA_ABC_transptr_permease_3TM"/>
</dbReference>
<feature type="transmembrane region" description="Helical" evidence="8">
    <location>
        <begin position="20"/>
        <end position="45"/>
    </location>
</feature>
<dbReference type="Gene3D" id="1.10.3720.10">
    <property type="entry name" value="MetI-like"/>
    <property type="match status" value="1"/>
</dbReference>
<dbReference type="NCBIfam" id="TIGR01726">
    <property type="entry name" value="HEQRo_perm_3TM"/>
    <property type="match status" value="1"/>
</dbReference>
<evidence type="ECO:0000256" key="6">
    <source>
        <dbReference type="ARBA" id="ARBA00022989"/>
    </source>
</evidence>
<dbReference type="FunFam" id="1.10.3720.10:FF:000033">
    <property type="entry name" value="Polar amino acid ABC transporter permease"/>
    <property type="match status" value="1"/>
</dbReference>
<dbReference type="GO" id="GO:0043190">
    <property type="term" value="C:ATP-binding cassette (ABC) transporter complex"/>
    <property type="evidence" value="ECO:0007669"/>
    <property type="project" value="InterPro"/>
</dbReference>
<feature type="transmembrane region" description="Helical" evidence="8">
    <location>
        <begin position="57"/>
        <end position="78"/>
    </location>
</feature>
<dbReference type="InterPro" id="IPR035906">
    <property type="entry name" value="MetI-like_sf"/>
</dbReference>
<dbReference type="GO" id="GO:0022857">
    <property type="term" value="F:transmembrane transporter activity"/>
    <property type="evidence" value="ECO:0007669"/>
    <property type="project" value="InterPro"/>
</dbReference>
<comment type="caution">
    <text evidence="10">The sequence shown here is derived from an EMBL/GenBank/DDBJ whole genome shotgun (WGS) entry which is preliminary data.</text>
</comment>
<keyword evidence="3" id="KW-1003">Cell membrane</keyword>
<dbReference type="AlphaFoldDB" id="A0A087E566"/>
<dbReference type="STRING" id="77635.BISU_0843"/>
<dbReference type="InterPro" id="IPR043429">
    <property type="entry name" value="ArtM/GltK/GlnP/TcyL/YhdX-like"/>
</dbReference>
<evidence type="ECO:0000256" key="2">
    <source>
        <dbReference type="ARBA" id="ARBA00022448"/>
    </source>
</evidence>
<dbReference type="eggNOG" id="COG0765">
    <property type="taxonomic scope" value="Bacteria"/>
</dbReference>
<dbReference type="InterPro" id="IPR000515">
    <property type="entry name" value="MetI-like"/>
</dbReference>
<dbReference type="GO" id="GO:0006865">
    <property type="term" value="P:amino acid transport"/>
    <property type="evidence" value="ECO:0007669"/>
    <property type="project" value="UniProtKB-KW"/>
</dbReference>
<keyword evidence="6 8" id="KW-1133">Transmembrane helix</keyword>
<feature type="domain" description="ABC transmembrane type-1" evidence="9">
    <location>
        <begin position="19"/>
        <end position="208"/>
    </location>
</feature>
<sequence length="217" mass="24110">MNIIFELLRDTFPLLMHGLYFTLLVSIVSNVIGLILGLIFGLMQVSKLAILKVISTVYVDVIQGTPLLIQLLFVYFGIPMASHISMTPLIAGFIAMSINTGAYMTEIFRAGINSIDTGQTEAGRSLGLPYGKTMQLVILPQAVRQMIPPFVNQITHEIKDTSLLSVIGVAELTMTAQSIYAQNFRAFEMLFIVAMIYLIVIYLFRTLAKVLERKLSN</sequence>
<keyword evidence="11" id="KW-1185">Reference proteome</keyword>
<dbReference type="EMBL" id="JGZR01000007">
    <property type="protein sequence ID" value="KFJ02917.1"/>
    <property type="molecule type" value="Genomic_DNA"/>
</dbReference>
<dbReference type="Pfam" id="PF00528">
    <property type="entry name" value="BPD_transp_1"/>
    <property type="match status" value="1"/>
</dbReference>
<evidence type="ECO:0000256" key="8">
    <source>
        <dbReference type="RuleBase" id="RU363032"/>
    </source>
</evidence>
<evidence type="ECO:0000313" key="10">
    <source>
        <dbReference type="EMBL" id="KFJ02917.1"/>
    </source>
</evidence>
<keyword evidence="5" id="KW-0029">Amino-acid transport</keyword>
<dbReference type="PROSITE" id="PS50928">
    <property type="entry name" value="ABC_TM1"/>
    <property type="match status" value="1"/>
</dbReference>
<keyword evidence="2 8" id="KW-0813">Transport</keyword>
<keyword evidence="4 8" id="KW-0812">Transmembrane</keyword>
<evidence type="ECO:0000256" key="7">
    <source>
        <dbReference type="ARBA" id="ARBA00023136"/>
    </source>
</evidence>
<protein>
    <submittedName>
        <fullName evidence="10">Polar amino acid ABC transporter inner membrane subunit</fullName>
    </submittedName>
</protein>
<dbReference type="RefSeq" id="WP_024464160.1">
    <property type="nucleotide sequence ID" value="NZ_CP062939.1"/>
</dbReference>
<feature type="transmembrane region" description="Helical" evidence="8">
    <location>
        <begin position="84"/>
        <end position="104"/>
    </location>
</feature>
<dbReference type="OrthoDB" id="92598at2"/>
<comment type="similarity">
    <text evidence="8">Belongs to the binding-protein-dependent transport system permease family.</text>
</comment>
<dbReference type="PANTHER" id="PTHR30614:SF46">
    <property type="entry name" value="ABC TRANSPORTER MEMBRANE SPANNING PERMEASE-GLUTAMINE TRANSPORT"/>
    <property type="match status" value="1"/>
</dbReference>
<accession>A0A087E566</accession>
<evidence type="ECO:0000256" key="4">
    <source>
        <dbReference type="ARBA" id="ARBA00022692"/>
    </source>
</evidence>
<evidence type="ECO:0000256" key="1">
    <source>
        <dbReference type="ARBA" id="ARBA00004651"/>
    </source>
</evidence>
<proteinExistence type="inferred from homology"/>
<dbReference type="SUPFAM" id="SSF161098">
    <property type="entry name" value="MetI-like"/>
    <property type="match status" value="1"/>
</dbReference>
<dbReference type="PANTHER" id="PTHR30614">
    <property type="entry name" value="MEMBRANE COMPONENT OF AMINO ACID ABC TRANSPORTER"/>
    <property type="match status" value="1"/>
</dbReference>
<evidence type="ECO:0000256" key="5">
    <source>
        <dbReference type="ARBA" id="ARBA00022970"/>
    </source>
</evidence>
<evidence type="ECO:0000313" key="11">
    <source>
        <dbReference type="Proteomes" id="UP000029055"/>
    </source>
</evidence>
<comment type="subcellular location">
    <subcellularLocation>
        <location evidence="1 8">Cell membrane</location>
        <topology evidence="1 8">Multi-pass membrane protein</topology>
    </subcellularLocation>
</comment>
<reference evidence="10 11" key="1">
    <citation type="submission" date="2014-03" db="EMBL/GenBank/DDBJ databases">
        <title>Genomics of Bifidobacteria.</title>
        <authorList>
            <person name="Ventura M."/>
            <person name="Milani C."/>
            <person name="Lugli G.A."/>
        </authorList>
    </citation>
    <scope>NUCLEOTIDE SEQUENCE [LARGE SCALE GENOMIC DNA]</scope>
    <source>
        <strain evidence="10 11">LMG 11597</strain>
    </source>
</reference>
<name>A0A087E566_9BIFI</name>
<evidence type="ECO:0000259" key="9">
    <source>
        <dbReference type="PROSITE" id="PS50928"/>
    </source>
</evidence>
<dbReference type="Proteomes" id="UP000029055">
    <property type="component" value="Unassembled WGS sequence"/>
</dbReference>
<organism evidence="10 11">
    <name type="scientific">Bifidobacterium subtile</name>
    <dbReference type="NCBI Taxonomy" id="77635"/>
    <lineage>
        <taxon>Bacteria</taxon>
        <taxon>Bacillati</taxon>
        <taxon>Actinomycetota</taxon>
        <taxon>Actinomycetes</taxon>
        <taxon>Bifidobacteriales</taxon>
        <taxon>Bifidobacteriaceae</taxon>
        <taxon>Bifidobacterium</taxon>
    </lineage>
</organism>